<dbReference type="Proteomes" id="UP000030392">
    <property type="component" value="Unassembled WGS sequence"/>
</dbReference>
<evidence type="ECO:0000313" key="2">
    <source>
        <dbReference type="Proteomes" id="UP000030392"/>
    </source>
</evidence>
<sequence length="160" mass="18735">MILEDLKHKTKGKREQSIYTCLEEIKSSWKGNVGGLIQDWVEIAGEQLALNCTPLKIQNKILTIGASHPQWRQALQYNRLELIQSLKSYGYQIKEIRIRQYYPNDLVTRESEKEIWEKHPSRTDKTGITNCPFCKVPSPRGEVKLWGKCSFCRRKELRID</sequence>
<evidence type="ECO:0008006" key="3">
    <source>
        <dbReference type="Google" id="ProtNLM"/>
    </source>
</evidence>
<dbReference type="EMBL" id="JNAX01000015">
    <property type="protein sequence ID" value="KGG19249.1"/>
    <property type="molecule type" value="Genomic_DNA"/>
</dbReference>
<organism evidence="1 2">
    <name type="scientific">Prochlorococcus marinus str. PAC1</name>
    <dbReference type="NCBI Taxonomy" id="59924"/>
    <lineage>
        <taxon>Bacteria</taxon>
        <taxon>Bacillati</taxon>
        <taxon>Cyanobacteriota</taxon>
        <taxon>Cyanophyceae</taxon>
        <taxon>Synechococcales</taxon>
        <taxon>Prochlorococcaceae</taxon>
        <taxon>Prochlorococcus</taxon>
    </lineage>
</organism>
<name>A0A0A2C3L9_PROMR</name>
<protein>
    <recommendedName>
        <fullName evidence="3">DUF721 domain-containing protein</fullName>
    </recommendedName>
</protein>
<dbReference type="Pfam" id="PF05258">
    <property type="entry name" value="DciA"/>
    <property type="match status" value="1"/>
</dbReference>
<comment type="caution">
    <text evidence="1">The sequence shown here is derived from an EMBL/GenBank/DDBJ whole genome shotgun (WGS) entry which is preliminary data.</text>
</comment>
<dbReference type="InterPro" id="IPR007922">
    <property type="entry name" value="DciA-like"/>
</dbReference>
<reference evidence="2" key="1">
    <citation type="journal article" date="2014" name="Sci. Data">
        <title>Genomes of diverse isolates of the marine cyanobacterium Prochlorococcus.</title>
        <authorList>
            <person name="Biller S."/>
            <person name="Berube P."/>
            <person name="Thompson J."/>
            <person name="Kelly L."/>
            <person name="Roggensack S."/>
            <person name="Awad L."/>
            <person name="Roache-Johnson K."/>
            <person name="Ding H."/>
            <person name="Giovannoni S.J."/>
            <person name="Moore L.R."/>
            <person name="Chisholm S.W."/>
        </authorList>
    </citation>
    <scope>NUCLEOTIDE SEQUENCE [LARGE SCALE GENOMIC DNA]</scope>
    <source>
        <strain evidence="2">PAC1</strain>
    </source>
</reference>
<evidence type="ECO:0000313" key="1">
    <source>
        <dbReference type="EMBL" id="KGG19249.1"/>
    </source>
</evidence>
<proteinExistence type="predicted"/>
<gene>
    <name evidence="1" type="ORF">EV03_1629</name>
</gene>
<accession>A0A0A2C3L9</accession>
<dbReference type="RefSeq" id="WP_036906780.1">
    <property type="nucleotide sequence ID" value="NZ_CP138967.1"/>
</dbReference>
<dbReference type="AlphaFoldDB" id="A0A0A2C3L9"/>